<comment type="similarity">
    <text evidence="2">Belongs to the acyl-CoA dehydrogenase family.</text>
</comment>
<sequence length="384" mass="40353">MTVDEHRELRRSVRRFLETASPSEEVRRVMETEAGYDRAVWRRLAGELGLTGLIVPEEHGGAGAGVAELAVVMEEMGRALMCGPYLSSAVLAAAVLLRSGDARACAELLPGIADGSLIATVAVAEGNHDVRDLAGVRASARREGDLHRLYGEKTRVTDGHTAALVLVAARTEAGLSLFAVDGAADGMLREELPALDPTRKLARIALDGVFARLVGTEGAAGPALEGALDLAAVALAAEQTGGAERCLELSVDYAKTREQFGRPIGAFQAIKHKCADMLMEVQAAKAVVEHAAGLWGQDDAGAERGLAASTARAHCSDAYVHAAGETVQIHGGIGFTWEHDAHLYLRRAKSSALLLGSTSWHLERVAAEIGLTPAATSPKESVHA</sequence>
<keyword evidence="5" id="KW-0560">Oxidoreductase</keyword>
<dbReference type="InterPro" id="IPR046373">
    <property type="entry name" value="Acyl-CoA_Oxase/DH_mid-dom_sf"/>
</dbReference>
<proteinExistence type="inferred from homology"/>
<accession>A0AAU1M2N1</accession>
<dbReference type="Gene3D" id="2.40.110.10">
    <property type="entry name" value="Butyryl-CoA Dehydrogenase, subunit A, domain 2"/>
    <property type="match status" value="1"/>
</dbReference>
<evidence type="ECO:0000259" key="7">
    <source>
        <dbReference type="Pfam" id="PF02771"/>
    </source>
</evidence>
<dbReference type="SUPFAM" id="SSF56645">
    <property type="entry name" value="Acyl-CoA dehydrogenase NM domain-like"/>
    <property type="match status" value="1"/>
</dbReference>
<organism evidence="8">
    <name type="scientific">Streptomyces sp. NBC_00148</name>
    <dbReference type="NCBI Taxonomy" id="2903626"/>
    <lineage>
        <taxon>Bacteria</taxon>
        <taxon>Bacillati</taxon>
        <taxon>Actinomycetota</taxon>
        <taxon>Actinomycetes</taxon>
        <taxon>Kitasatosporales</taxon>
        <taxon>Streptomycetaceae</taxon>
        <taxon>Streptomyces</taxon>
    </lineage>
</organism>
<dbReference type="Pfam" id="PF02771">
    <property type="entry name" value="Acyl-CoA_dh_N"/>
    <property type="match status" value="1"/>
</dbReference>
<comment type="cofactor">
    <cofactor evidence="1">
        <name>FAD</name>
        <dbReference type="ChEBI" id="CHEBI:57692"/>
    </cofactor>
</comment>
<feature type="domain" description="Acyl-CoA dehydrogenase/oxidase N-terminal" evidence="7">
    <location>
        <begin position="4"/>
        <end position="115"/>
    </location>
</feature>
<dbReference type="Pfam" id="PF00441">
    <property type="entry name" value="Acyl-CoA_dh_1"/>
    <property type="match status" value="1"/>
</dbReference>
<keyword evidence="3" id="KW-0285">Flavoprotein</keyword>
<dbReference type="InterPro" id="IPR009100">
    <property type="entry name" value="AcylCoA_DH/oxidase_NM_dom_sf"/>
</dbReference>
<reference evidence="8" key="1">
    <citation type="submission" date="2022-10" db="EMBL/GenBank/DDBJ databases">
        <title>The complete genomes of actinobacterial strains from the NBC collection.</title>
        <authorList>
            <person name="Joergensen T.S."/>
            <person name="Alvarez Arevalo M."/>
            <person name="Sterndorff E.B."/>
            <person name="Faurdal D."/>
            <person name="Vuksanovic O."/>
            <person name="Mourched A.-S."/>
            <person name="Charusanti P."/>
            <person name="Shaw S."/>
            <person name="Blin K."/>
            <person name="Weber T."/>
        </authorList>
    </citation>
    <scope>NUCLEOTIDE SEQUENCE</scope>
    <source>
        <strain evidence="8">NBC_00148</strain>
    </source>
</reference>
<dbReference type="Gene3D" id="1.10.540.10">
    <property type="entry name" value="Acyl-CoA dehydrogenase/oxidase, N-terminal domain"/>
    <property type="match status" value="1"/>
</dbReference>
<keyword evidence="4" id="KW-0274">FAD</keyword>
<dbReference type="SUPFAM" id="SSF47203">
    <property type="entry name" value="Acyl-CoA dehydrogenase C-terminal domain-like"/>
    <property type="match status" value="1"/>
</dbReference>
<dbReference type="PANTHER" id="PTHR43884">
    <property type="entry name" value="ACYL-COA DEHYDROGENASE"/>
    <property type="match status" value="1"/>
</dbReference>
<dbReference type="InterPro" id="IPR009075">
    <property type="entry name" value="AcylCo_DH/oxidase_C"/>
</dbReference>
<evidence type="ECO:0000256" key="3">
    <source>
        <dbReference type="ARBA" id="ARBA00022630"/>
    </source>
</evidence>
<evidence type="ECO:0000256" key="4">
    <source>
        <dbReference type="ARBA" id="ARBA00022827"/>
    </source>
</evidence>
<evidence type="ECO:0000313" key="8">
    <source>
        <dbReference type="EMBL" id="WTQ77747.1"/>
    </source>
</evidence>
<evidence type="ECO:0000256" key="5">
    <source>
        <dbReference type="ARBA" id="ARBA00023002"/>
    </source>
</evidence>
<dbReference type="InterPro" id="IPR037069">
    <property type="entry name" value="AcylCoA_DH/ox_N_sf"/>
</dbReference>
<evidence type="ECO:0000259" key="6">
    <source>
        <dbReference type="Pfam" id="PF00441"/>
    </source>
</evidence>
<dbReference type="PANTHER" id="PTHR43884:SF20">
    <property type="entry name" value="ACYL-COA DEHYDROGENASE FADE28"/>
    <property type="match status" value="1"/>
</dbReference>
<dbReference type="GO" id="GO:0003995">
    <property type="term" value="F:acyl-CoA dehydrogenase activity"/>
    <property type="evidence" value="ECO:0007669"/>
    <property type="project" value="TreeGrafter"/>
</dbReference>
<name>A0AAU1M2N1_9ACTN</name>
<dbReference type="InterPro" id="IPR036250">
    <property type="entry name" value="AcylCo_DH-like_C"/>
</dbReference>
<gene>
    <name evidence="8" type="ORF">OG222_33445</name>
</gene>
<dbReference type="InterPro" id="IPR013786">
    <property type="entry name" value="AcylCoA_DH/ox_N"/>
</dbReference>
<protein>
    <submittedName>
        <fullName evidence="8">Acyl-CoA/acyl-ACP dehydrogenase</fullName>
    </submittedName>
</protein>
<dbReference type="GO" id="GO:0050660">
    <property type="term" value="F:flavin adenine dinucleotide binding"/>
    <property type="evidence" value="ECO:0007669"/>
    <property type="project" value="InterPro"/>
</dbReference>
<evidence type="ECO:0000256" key="2">
    <source>
        <dbReference type="ARBA" id="ARBA00009347"/>
    </source>
</evidence>
<feature type="domain" description="Acyl-CoA dehydrogenase/oxidase C-terminal" evidence="6">
    <location>
        <begin position="226"/>
        <end position="369"/>
    </location>
</feature>
<dbReference type="AlphaFoldDB" id="A0AAU1M2N1"/>
<dbReference type="Gene3D" id="1.20.140.10">
    <property type="entry name" value="Butyryl-CoA Dehydrogenase, subunit A, domain 3"/>
    <property type="match status" value="1"/>
</dbReference>
<dbReference type="EMBL" id="CP108169">
    <property type="protein sequence ID" value="WTQ77747.1"/>
    <property type="molecule type" value="Genomic_DNA"/>
</dbReference>
<evidence type="ECO:0000256" key="1">
    <source>
        <dbReference type="ARBA" id="ARBA00001974"/>
    </source>
</evidence>